<dbReference type="EMBL" id="BLLK01000025">
    <property type="protein sequence ID" value="GFH47930.1"/>
    <property type="molecule type" value="Genomic_DNA"/>
</dbReference>
<keyword evidence="3" id="KW-0347">Helicase</keyword>
<dbReference type="CDD" id="cd17917">
    <property type="entry name" value="DEXHc_RHA-like"/>
    <property type="match status" value="1"/>
</dbReference>
<evidence type="ECO:0000256" key="4">
    <source>
        <dbReference type="ARBA" id="ARBA00022840"/>
    </source>
</evidence>
<dbReference type="PROSITE" id="PS00690">
    <property type="entry name" value="DEAH_ATP_HELICASE"/>
    <property type="match status" value="1"/>
</dbReference>
<evidence type="ECO:0000259" key="7">
    <source>
        <dbReference type="PROSITE" id="PS51194"/>
    </source>
</evidence>
<dbReference type="Proteomes" id="UP001054902">
    <property type="component" value="Unassembled WGS sequence"/>
</dbReference>
<dbReference type="PANTHER" id="PTHR18934">
    <property type="entry name" value="ATP-DEPENDENT RNA HELICASE"/>
    <property type="match status" value="1"/>
</dbReference>
<evidence type="ECO:0000256" key="2">
    <source>
        <dbReference type="ARBA" id="ARBA00022801"/>
    </source>
</evidence>
<evidence type="ECO:0000256" key="1">
    <source>
        <dbReference type="ARBA" id="ARBA00022741"/>
    </source>
</evidence>
<feature type="compositionally biased region" description="Basic and acidic residues" evidence="5">
    <location>
        <begin position="166"/>
        <end position="176"/>
    </location>
</feature>
<feature type="region of interest" description="Disordered" evidence="5">
    <location>
        <begin position="241"/>
        <end position="260"/>
    </location>
</feature>
<dbReference type="PROSITE" id="PS51194">
    <property type="entry name" value="HELICASE_CTER"/>
    <property type="match status" value="1"/>
</dbReference>
<evidence type="ECO:0000256" key="3">
    <source>
        <dbReference type="ARBA" id="ARBA00022806"/>
    </source>
</evidence>
<comment type="caution">
    <text evidence="8">The sequence shown here is derived from an EMBL/GenBank/DDBJ whole genome shotgun (WGS) entry which is preliminary data.</text>
</comment>
<evidence type="ECO:0000256" key="5">
    <source>
        <dbReference type="SAM" id="MobiDB-lite"/>
    </source>
</evidence>
<dbReference type="SMART" id="SM00490">
    <property type="entry name" value="HELICc"/>
    <property type="match status" value="1"/>
</dbReference>
<dbReference type="Gene3D" id="1.20.120.1080">
    <property type="match status" value="1"/>
</dbReference>
<keyword evidence="9" id="KW-1185">Reference proteome</keyword>
<name>A0AAD3H2G6_9STRA</name>
<dbReference type="CDD" id="cd18791">
    <property type="entry name" value="SF2_C_RHA"/>
    <property type="match status" value="1"/>
</dbReference>
<dbReference type="SMART" id="SM00487">
    <property type="entry name" value="DEXDc"/>
    <property type="match status" value="1"/>
</dbReference>
<dbReference type="InterPro" id="IPR014001">
    <property type="entry name" value="Helicase_ATP-bd"/>
</dbReference>
<keyword evidence="1" id="KW-0547">Nucleotide-binding</keyword>
<dbReference type="Pfam" id="PF00270">
    <property type="entry name" value="DEAD"/>
    <property type="match status" value="1"/>
</dbReference>
<dbReference type="GO" id="GO:0003723">
    <property type="term" value="F:RNA binding"/>
    <property type="evidence" value="ECO:0007669"/>
    <property type="project" value="TreeGrafter"/>
</dbReference>
<dbReference type="InterPro" id="IPR011545">
    <property type="entry name" value="DEAD/DEAH_box_helicase_dom"/>
</dbReference>
<sequence length="1164" mass="129318">MSKIKGGGRAVIGSDAEEEIISLLYDRRDYDNPLKPNMFDLDLKDGSSSDKKSKRYSELSDHDRKKERKRFCKKLLKSHNELVLATKFNRKSTNETDMISATKSMSMSGMKKAVDKIASTEVSGNVRIEIVEAIFKTKKESSSSSKSKKDSKKESKKDSKKKSSKKEKSGKEWKEGTTRKTIVVEKSTSVKDLMKTCKAKLNMKKPTRLFIQDKDTKMEIDLLYDLSGLVDGDVVYATSYTPPADAKDESNKSNDDDCNEQIPECVYDPLEDIKKAYRIHGKKGNKVVKSLDNNGKFPRFADALDKLEKVSDQRAQLPAANYRSEILSGLDKSRVIVISGATGCGKSTQVPQFLLEGMKAIDCEDQANIIVTQPRRVAATALARRVSEERDSPAPGKQGSVVGYNVRLNKAVSEDAKIVYCTVGVLLRMMVNPEESCGDDEYGQDKTSNPIPLSNISHIVLDEVHERDLNTDFALTLLRPVLAANKRISIILMSATASSEVFVNYFKSECITPIVISIPGRTFPVESIWLQDCEKIVSGQMKGRMDLEDNSYDRNLNEETEFAVSPPATSKIDNDFITKLVVKIAEQQWKDDKSKNTTEDKPHGTILVFLPGKGEIEQLQRTLLQHPQLGNRAKSSILQLHSNLSPNEQYRAFQPVKYGQVKIILSTNVAETSITISDVTNVIDTGTVKEMRFNSSTRIKELVTVYTSQASTKQRAGRAGRTQKGQCYRLYSQEFASKRMLLHTSPEIVRTPLEELVLQVCLLGEQKSSSGSSPLEFLREAPQPPPSENLEKACQHLLEIGALVEVPHETKCIFRLTPLGYHLAHLPMDSKIGKILVIGSILRCMEPALTIAATLSAPKSFWLPYIPGIPDSKEKARLAQKELIANGFGGINWPTGTVKGDIIACIAAYNAWDASASSAKGDKSKIRRKFANNHGLDNNALCEIQGLRKQFRDALKVSGITTADERDNTHGEDALLTSCCLVAGLYPNICTLMRPSRERKIRGGRLITKDGNSCKPSSSSFQAEGIRNASESGKDRYAVYHGKHLSISAGSAKDPRIKQEPFLSDVNFVSRFAILLFGGEIDVQKNIIFVDEWLKFKVDDEKSSDAEKISDKGRVNAVLLSELRKELDIVMLDNIVRSRMHTQGSNDDSEKIIKVIRALLSSES</sequence>
<keyword evidence="4" id="KW-0067">ATP-binding</keyword>
<protein>
    <recommendedName>
        <fullName evidence="10">RNA helicase</fullName>
    </recommendedName>
</protein>
<keyword evidence="2" id="KW-0378">Hydrolase</keyword>
<evidence type="ECO:0008006" key="10">
    <source>
        <dbReference type="Google" id="ProtNLM"/>
    </source>
</evidence>
<feature type="compositionally biased region" description="Basic and acidic residues" evidence="5">
    <location>
        <begin position="41"/>
        <end position="64"/>
    </location>
</feature>
<evidence type="ECO:0000313" key="8">
    <source>
        <dbReference type="EMBL" id="GFH47930.1"/>
    </source>
</evidence>
<proteinExistence type="predicted"/>
<dbReference type="Gene3D" id="3.40.50.300">
    <property type="entry name" value="P-loop containing nucleotide triphosphate hydrolases"/>
    <property type="match status" value="2"/>
</dbReference>
<dbReference type="AlphaFoldDB" id="A0AAD3H2G6"/>
<feature type="compositionally biased region" description="Basic and acidic residues" evidence="5">
    <location>
        <begin position="245"/>
        <end position="255"/>
    </location>
</feature>
<dbReference type="Pfam" id="PF21010">
    <property type="entry name" value="HA2_C"/>
    <property type="match status" value="1"/>
</dbReference>
<feature type="compositionally biased region" description="Basic and acidic residues" evidence="5">
    <location>
        <begin position="141"/>
        <end position="157"/>
    </location>
</feature>
<feature type="domain" description="Helicase ATP-binding" evidence="6">
    <location>
        <begin position="327"/>
        <end position="515"/>
    </location>
</feature>
<dbReference type="SMART" id="SM00847">
    <property type="entry name" value="HA2"/>
    <property type="match status" value="1"/>
</dbReference>
<feature type="region of interest" description="Disordered" evidence="5">
    <location>
        <begin position="39"/>
        <end position="67"/>
    </location>
</feature>
<dbReference type="GO" id="GO:0004386">
    <property type="term" value="F:helicase activity"/>
    <property type="evidence" value="ECO:0007669"/>
    <property type="project" value="UniProtKB-KW"/>
</dbReference>
<dbReference type="SUPFAM" id="SSF52540">
    <property type="entry name" value="P-loop containing nucleoside triphosphate hydrolases"/>
    <property type="match status" value="1"/>
</dbReference>
<feature type="domain" description="Helicase C-terminal" evidence="7">
    <location>
        <begin position="576"/>
        <end position="764"/>
    </location>
</feature>
<evidence type="ECO:0000313" key="9">
    <source>
        <dbReference type="Proteomes" id="UP001054902"/>
    </source>
</evidence>
<dbReference type="InterPro" id="IPR027417">
    <property type="entry name" value="P-loop_NTPase"/>
</dbReference>
<dbReference type="GO" id="GO:0005524">
    <property type="term" value="F:ATP binding"/>
    <property type="evidence" value="ECO:0007669"/>
    <property type="project" value="UniProtKB-KW"/>
</dbReference>
<dbReference type="InterPro" id="IPR002464">
    <property type="entry name" value="DNA/RNA_helicase_DEAH_CS"/>
</dbReference>
<dbReference type="PROSITE" id="PS51192">
    <property type="entry name" value="HELICASE_ATP_BIND_1"/>
    <property type="match status" value="1"/>
</dbReference>
<feature type="region of interest" description="Disordered" evidence="5">
    <location>
        <begin position="141"/>
        <end position="176"/>
    </location>
</feature>
<dbReference type="GO" id="GO:0016787">
    <property type="term" value="F:hydrolase activity"/>
    <property type="evidence" value="ECO:0007669"/>
    <property type="project" value="UniProtKB-KW"/>
</dbReference>
<evidence type="ECO:0000259" key="6">
    <source>
        <dbReference type="PROSITE" id="PS51192"/>
    </source>
</evidence>
<organism evidence="8 9">
    <name type="scientific">Chaetoceros tenuissimus</name>
    <dbReference type="NCBI Taxonomy" id="426638"/>
    <lineage>
        <taxon>Eukaryota</taxon>
        <taxon>Sar</taxon>
        <taxon>Stramenopiles</taxon>
        <taxon>Ochrophyta</taxon>
        <taxon>Bacillariophyta</taxon>
        <taxon>Coscinodiscophyceae</taxon>
        <taxon>Chaetocerotophycidae</taxon>
        <taxon>Chaetocerotales</taxon>
        <taxon>Chaetocerotaceae</taxon>
        <taxon>Chaetoceros</taxon>
    </lineage>
</organism>
<dbReference type="Pfam" id="PF00271">
    <property type="entry name" value="Helicase_C"/>
    <property type="match status" value="1"/>
</dbReference>
<dbReference type="InterPro" id="IPR001650">
    <property type="entry name" value="Helicase_C-like"/>
</dbReference>
<gene>
    <name evidence="8" type="ORF">CTEN210_04406</name>
</gene>
<accession>A0AAD3H2G6</accession>
<reference evidence="8 9" key="1">
    <citation type="journal article" date="2021" name="Sci. Rep.">
        <title>The genome of the diatom Chaetoceros tenuissimus carries an ancient integrated fragment of an extant virus.</title>
        <authorList>
            <person name="Hongo Y."/>
            <person name="Kimura K."/>
            <person name="Takaki Y."/>
            <person name="Yoshida Y."/>
            <person name="Baba S."/>
            <person name="Kobayashi G."/>
            <person name="Nagasaki K."/>
            <person name="Hano T."/>
            <person name="Tomaru Y."/>
        </authorList>
    </citation>
    <scope>NUCLEOTIDE SEQUENCE [LARGE SCALE GENOMIC DNA]</scope>
    <source>
        <strain evidence="8 9">NIES-3715</strain>
    </source>
</reference>
<dbReference type="PANTHER" id="PTHR18934:SF119">
    <property type="entry name" value="ATP-DEPENDENT RNA HELICASE A"/>
    <property type="match status" value="1"/>
</dbReference>
<dbReference type="InterPro" id="IPR007502">
    <property type="entry name" value="Helicase-assoc_dom"/>
</dbReference>